<dbReference type="RefSeq" id="WP_064597312.1">
    <property type="nucleotide sequence ID" value="NZ_LYRP01000012.1"/>
</dbReference>
<evidence type="ECO:0000313" key="2">
    <source>
        <dbReference type="Proteomes" id="UP000078225"/>
    </source>
</evidence>
<dbReference type="AlphaFoldDB" id="A0A1B7L3B2"/>
<evidence type="ECO:0000313" key="1">
    <source>
        <dbReference type="EMBL" id="OAT76879.1"/>
    </source>
</evidence>
<organism evidence="1 2">
    <name type="scientific">Mangrovibacter phragmitis</name>
    <dbReference type="NCBI Taxonomy" id="1691903"/>
    <lineage>
        <taxon>Bacteria</taxon>
        <taxon>Pseudomonadati</taxon>
        <taxon>Pseudomonadota</taxon>
        <taxon>Gammaproteobacteria</taxon>
        <taxon>Enterobacterales</taxon>
        <taxon>Enterobacteriaceae</taxon>
        <taxon>Mangrovibacter</taxon>
    </lineage>
</organism>
<dbReference type="OrthoDB" id="5416084at2"/>
<reference evidence="2" key="1">
    <citation type="submission" date="2016-05" db="EMBL/GenBank/DDBJ databases">
        <authorList>
            <person name="Behera P."/>
            <person name="Vaishampayan P."/>
            <person name="Singh N."/>
            <person name="Raina V."/>
            <person name="Suar M."/>
            <person name="Pattnaik A."/>
            <person name="Rastogi G."/>
        </authorList>
    </citation>
    <scope>NUCLEOTIDE SEQUENCE [LARGE SCALE GENOMIC DNA]</scope>
    <source>
        <strain evidence="2">MP23</strain>
    </source>
</reference>
<dbReference type="EMBL" id="LYRP01000012">
    <property type="protein sequence ID" value="OAT76879.1"/>
    <property type="molecule type" value="Genomic_DNA"/>
</dbReference>
<dbReference type="Proteomes" id="UP000078225">
    <property type="component" value="Unassembled WGS sequence"/>
</dbReference>
<dbReference type="InterPro" id="IPR011990">
    <property type="entry name" value="TPR-like_helical_dom_sf"/>
</dbReference>
<sequence>MHTLYQQMAGDSLAETLTRLESNIKSRPADADLRAAFVQLLCLAGNWQRARTQLKSWAALKPQAQPTVTLLEQAIEGELTRARVFAGETAPRMPEQAWPWVHHLVDALARENAGDSAAALALREQALEAAEPNPGSLQVNEESVAFGWLMDGDARLGPVCEFIVNGHYFWAPFCAIREIIFQAPASVTDLVWRHARITLVDGSEQVCQIPARYPVDASTEDRFLLGRETHWAALDEEGAFCLGQGQKVLLNADDAYSLLTLDTLAFAGSESDHE</sequence>
<comment type="caution">
    <text evidence="1">The sequence shown here is derived from an EMBL/GenBank/DDBJ whole genome shotgun (WGS) entry which is preliminary data.</text>
</comment>
<dbReference type="Pfam" id="PF07024">
    <property type="entry name" value="ImpE"/>
    <property type="match status" value="1"/>
</dbReference>
<dbReference type="PIRSF" id="PIRSF029288">
    <property type="entry name" value="SciE_ImpE"/>
    <property type="match status" value="1"/>
</dbReference>
<accession>A0A1B7L3B2</accession>
<keyword evidence="2" id="KW-1185">Reference proteome</keyword>
<proteinExistence type="predicted"/>
<dbReference type="InterPro" id="IPR009211">
    <property type="entry name" value="TagJ"/>
</dbReference>
<dbReference type="STRING" id="1691903.A9B99_06060"/>
<dbReference type="Gene3D" id="1.25.40.10">
    <property type="entry name" value="Tetratricopeptide repeat domain"/>
    <property type="match status" value="1"/>
</dbReference>
<dbReference type="SUPFAM" id="SSF144059">
    <property type="entry name" value="ImpE-like"/>
    <property type="match status" value="1"/>
</dbReference>
<name>A0A1B7L3B2_9ENTR</name>
<gene>
    <name evidence="1" type="ORF">A9B99_06060</name>
</gene>
<protein>
    <submittedName>
        <fullName evidence="1">Protein of avirulence locus ImpE</fullName>
    </submittedName>
</protein>